<feature type="compositionally biased region" description="Pro residues" evidence="3">
    <location>
        <begin position="843"/>
        <end position="860"/>
    </location>
</feature>
<comment type="caution">
    <text evidence="5">The sequence shown here is derived from an EMBL/GenBank/DDBJ whole genome shotgun (WGS) entry which is preliminary data.</text>
</comment>
<dbReference type="SMART" id="SM00225">
    <property type="entry name" value="BTB"/>
    <property type="match status" value="1"/>
</dbReference>
<comment type="subcellular location">
    <subcellularLocation>
        <location evidence="1">Cytoplasm</location>
    </subcellularLocation>
</comment>
<name>A0A922HNB9_DERFA</name>
<feature type="region of interest" description="Disordered" evidence="3">
    <location>
        <begin position="833"/>
        <end position="866"/>
    </location>
</feature>
<dbReference type="AlphaFoldDB" id="A0A922HNB9"/>
<dbReference type="InterPro" id="IPR012983">
    <property type="entry name" value="PHR"/>
</dbReference>
<feature type="compositionally biased region" description="Basic residues" evidence="3">
    <location>
        <begin position="10"/>
        <end position="38"/>
    </location>
</feature>
<gene>
    <name evidence="5" type="primary">BTBD6</name>
    <name evidence="5" type="ORF">DERF_014050</name>
</gene>
<dbReference type="Proteomes" id="UP000790347">
    <property type="component" value="Unassembled WGS sequence"/>
</dbReference>
<keyword evidence="2" id="KW-0963">Cytoplasm</keyword>
<dbReference type="Gene3D" id="3.30.710.10">
    <property type="entry name" value="Potassium Channel Kv1.1, Chain A"/>
    <property type="match status" value="1"/>
</dbReference>
<feature type="domain" description="BTB" evidence="4">
    <location>
        <begin position="392"/>
        <end position="451"/>
    </location>
</feature>
<evidence type="ECO:0000313" key="5">
    <source>
        <dbReference type="EMBL" id="KAH9493291.1"/>
    </source>
</evidence>
<dbReference type="InterPro" id="IPR038648">
    <property type="entry name" value="PHR_sf"/>
</dbReference>
<dbReference type="SMART" id="SM00875">
    <property type="entry name" value="BACK"/>
    <property type="match status" value="1"/>
</dbReference>
<feature type="compositionally biased region" description="Low complexity" evidence="3">
    <location>
        <begin position="362"/>
        <end position="386"/>
    </location>
</feature>
<dbReference type="InterPro" id="IPR000210">
    <property type="entry name" value="BTB/POZ_dom"/>
</dbReference>
<organism evidence="5 6">
    <name type="scientific">Dermatophagoides farinae</name>
    <name type="common">American house dust mite</name>
    <dbReference type="NCBI Taxonomy" id="6954"/>
    <lineage>
        <taxon>Eukaryota</taxon>
        <taxon>Metazoa</taxon>
        <taxon>Ecdysozoa</taxon>
        <taxon>Arthropoda</taxon>
        <taxon>Chelicerata</taxon>
        <taxon>Arachnida</taxon>
        <taxon>Acari</taxon>
        <taxon>Acariformes</taxon>
        <taxon>Sarcoptiformes</taxon>
        <taxon>Astigmata</taxon>
        <taxon>Psoroptidia</taxon>
        <taxon>Analgoidea</taxon>
        <taxon>Pyroglyphidae</taxon>
        <taxon>Dermatophagoidinae</taxon>
        <taxon>Dermatophagoides</taxon>
    </lineage>
</organism>
<evidence type="ECO:0000259" key="4">
    <source>
        <dbReference type="PROSITE" id="PS50097"/>
    </source>
</evidence>
<evidence type="ECO:0000256" key="2">
    <source>
        <dbReference type="ARBA" id="ARBA00022490"/>
    </source>
</evidence>
<dbReference type="EMBL" id="ASGP02000008">
    <property type="protein sequence ID" value="KAH9493291.1"/>
    <property type="molecule type" value="Genomic_DNA"/>
</dbReference>
<keyword evidence="5" id="KW-0647">Proteasome</keyword>
<dbReference type="InterPro" id="IPR011705">
    <property type="entry name" value="BACK"/>
</dbReference>
<dbReference type="GO" id="GO:0022008">
    <property type="term" value="P:neurogenesis"/>
    <property type="evidence" value="ECO:0007669"/>
    <property type="project" value="TreeGrafter"/>
</dbReference>
<dbReference type="Pfam" id="PF08005">
    <property type="entry name" value="PHR"/>
    <property type="match status" value="1"/>
</dbReference>
<dbReference type="PANTHER" id="PTHR45774:SF3">
    <property type="entry name" value="BTB (POZ) DOMAIN-CONTAINING 2B-RELATED"/>
    <property type="match status" value="1"/>
</dbReference>
<dbReference type="Pfam" id="PF07707">
    <property type="entry name" value="BACK"/>
    <property type="match status" value="1"/>
</dbReference>
<keyword evidence="6" id="KW-1185">Reference proteome</keyword>
<feature type="region of interest" description="Disordered" evidence="3">
    <location>
        <begin position="357"/>
        <end position="386"/>
    </location>
</feature>
<dbReference type="PROSITE" id="PS50097">
    <property type="entry name" value="BTB"/>
    <property type="match status" value="1"/>
</dbReference>
<dbReference type="Gene3D" id="1.25.40.420">
    <property type="match status" value="1"/>
</dbReference>
<reference evidence="5" key="2">
    <citation type="journal article" date="2022" name="Res Sq">
        <title>Comparative Genomics Reveals Insights into the Divergent Evolution of Astigmatic Mites and Household Pest Adaptations.</title>
        <authorList>
            <person name="Xiong Q."/>
            <person name="Wan A.T.-Y."/>
            <person name="Liu X.-Y."/>
            <person name="Fung C.S.-H."/>
            <person name="Xiao X."/>
            <person name="Malainual N."/>
            <person name="Hou J."/>
            <person name="Wang L."/>
            <person name="Wang M."/>
            <person name="Yang K."/>
            <person name="Cui Y."/>
            <person name="Leung E."/>
            <person name="Nong W."/>
            <person name="Shin S.-K."/>
            <person name="Au S."/>
            <person name="Jeong K.Y."/>
            <person name="Chew F.T."/>
            <person name="Hui J."/>
            <person name="Leung T.F."/>
            <person name="Tungtrongchitr A."/>
            <person name="Zhong N."/>
            <person name="Liu Z."/>
            <person name="Tsui S."/>
        </authorList>
    </citation>
    <scope>NUCLEOTIDE SEQUENCE</scope>
    <source>
        <strain evidence="5">Derf</strain>
        <tissue evidence="5">Whole organism</tissue>
    </source>
</reference>
<feature type="region of interest" description="Disordered" evidence="3">
    <location>
        <begin position="263"/>
        <end position="312"/>
    </location>
</feature>
<feature type="region of interest" description="Disordered" evidence="3">
    <location>
        <begin position="1"/>
        <end position="73"/>
    </location>
</feature>
<evidence type="ECO:0000313" key="6">
    <source>
        <dbReference type="Proteomes" id="UP000790347"/>
    </source>
</evidence>
<feature type="region of interest" description="Disordered" evidence="3">
    <location>
        <begin position="171"/>
        <end position="192"/>
    </location>
</feature>
<sequence>MTTMTSSTTSKHHNNNNNNHHHHHHHNHHRNHHHHHNHNQQQQQQNDNQKSNGWHNNDNNDLNNHNHSSSSPISMLRLQTKRGLSLDMDTMMDKTFDDYIDSIDGSDDYISTNTIGTGSNIKTKIMMMMANDVDMNNINSNSNNNNNKNENNNSKLIDDYTVQYYRTSSAISSDHHSPIMTKTKTTNQNNQNKLNKHNRCISNPHNHQFIKANSIGSGVSDSVAVISSSNSNSNENSQALLPITLNVLNNFRFSNEKITDHFRHHHHHHHHHRHHDNDDENNGNGNGDSMNLDSVATGDGGDGSGNNTMMMMDNNRSTRATTPADEQIFQEPVESLQIRIGRLLSCEEMADMHFLVGPHPLQTSSTTTTTTTTTTATNNTQSPTSPLRKLRIPAHRLIMATASPIFRQILLDQSNGQLIECENDLEINDIEPSSFLEFLRYAYTDSAKLNKDNVVGILIAARRYQISTLERQCIDYIHKCLSKRSSLAIWISTRIYGITDLEQVARKSMQHYAESMLLSNDFLRLDQQSLIDILSDDLLRADEIVIFRALTRWAKQNCLRQGLCPNRANVRMIIGNALNLIRFPLMSEEQLQRIVAAEGILEDELLRALVHCSRNWPRTSNMMMTESPLTTFSNEPRAFQKLAGRLHNVYRFASFENSLPNRYLNRSLNFLANKRVWLAGVGLYAPRKACTFYLNVCIRVRRADHDNQQWHSPLDRLEHTMLLKYDGSGHIINMNFDEPLQIEANVQYEVLATITPSPRSTSLVRARLHPHLYYTRPNEVNFYYGTDGQYATKVRINNRGENVIFNFNWERDAIHDDNNSDNTSNNQFFNQQSTNQAVSEPTTPHPPPPPPPPPRPPPPQEYQRPTRMQRLRRALSFVDNREKDMATITARANHHARECGLLEGQIPLLMFYA</sequence>
<feature type="compositionally biased region" description="Low complexity" evidence="3">
    <location>
        <begin position="181"/>
        <end position="192"/>
    </location>
</feature>
<dbReference type="GO" id="GO:0005829">
    <property type="term" value="C:cytosol"/>
    <property type="evidence" value="ECO:0007669"/>
    <property type="project" value="TreeGrafter"/>
</dbReference>
<accession>A0A922HNB9</accession>
<dbReference type="Gene3D" id="2.60.120.820">
    <property type="entry name" value="PHR domain"/>
    <property type="match status" value="1"/>
</dbReference>
<dbReference type="PANTHER" id="PTHR45774">
    <property type="entry name" value="BTB/POZ DOMAIN-CONTAINING"/>
    <property type="match status" value="1"/>
</dbReference>
<dbReference type="SUPFAM" id="SSF54695">
    <property type="entry name" value="POZ domain"/>
    <property type="match status" value="1"/>
</dbReference>
<evidence type="ECO:0000256" key="1">
    <source>
        <dbReference type="ARBA" id="ARBA00004496"/>
    </source>
</evidence>
<dbReference type="Pfam" id="PF00651">
    <property type="entry name" value="BTB"/>
    <property type="match status" value="1"/>
</dbReference>
<feature type="compositionally biased region" description="Basic residues" evidence="3">
    <location>
        <begin position="263"/>
        <end position="274"/>
    </location>
</feature>
<dbReference type="InterPro" id="IPR011333">
    <property type="entry name" value="SKP1/BTB/POZ_sf"/>
</dbReference>
<protein>
    <submittedName>
        <fullName evidence="5">Proteasome-mediated ubiquitin-dependent protein catabolic process</fullName>
    </submittedName>
</protein>
<proteinExistence type="predicted"/>
<dbReference type="GO" id="GO:0000502">
    <property type="term" value="C:proteasome complex"/>
    <property type="evidence" value="ECO:0007669"/>
    <property type="project" value="UniProtKB-KW"/>
</dbReference>
<feature type="compositionally biased region" description="Low complexity" evidence="3">
    <location>
        <begin position="39"/>
        <end position="71"/>
    </location>
</feature>
<reference evidence="5" key="1">
    <citation type="submission" date="2013-05" db="EMBL/GenBank/DDBJ databases">
        <authorList>
            <person name="Yim A.K.Y."/>
            <person name="Chan T.F."/>
            <person name="Ji K.M."/>
            <person name="Liu X.Y."/>
            <person name="Zhou J.W."/>
            <person name="Li R.Q."/>
            <person name="Yang K.Y."/>
            <person name="Li J."/>
            <person name="Li M."/>
            <person name="Law P.T.W."/>
            <person name="Wu Y.L."/>
            <person name="Cai Z.L."/>
            <person name="Qin H."/>
            <person name="Bao Y."/>
            <person name="Leung R.K.K."/>
            <person name="Ng P.K.S."/>
            <person name="Zou J."/>
            <person name="Zhong X.J."/>
            <person name="Ran P.X."/>
            <person name="Zhong N.S."/>
            <person name="Liu Z.G."/>
            <person name="Tsui S.K.W."/>
        </authorList>
    </citation>
    <scope>NUCLEOTIDE SEQUENCE</scope>
    <source>
        <strain evidence="5">Derf</strain>
        <tissue evidence="5">Whole organism</tissue>
    </source>
</reference>
<evidence type="ECO:0000256" key="3">
    <source>
        <dbReference type="SAM" id="MobiDB-lite"/>
    </source>
</evidence>